<evidence type="ECO:0000256" key="1">
    <source>
        <dbReference type="SAM" id="MobiDB-lite"/>
    </source>
</evidence>
<feature type="region of interest" description="Disordered" evidence="1">
    <location>
        <begin position="1"/>
        <end position="23"/>
    </location>
</feature>
<name>A0ABR2D0P2_9ROSI</name>
<evidence type="ECO:0000313" key="3">
    <source>
        <dbReference type="Proteomes" id="UP001472677"/>
    </source>
</evidence>
<dbReference type="Gene3D" id="1.10.600.10">
    <property type="entry name" value="Farnesyl Diphosphate Synthase"/>
    <property type="match status" value="1"/>
</dbReference>
<dbReference type="Proteomes" id="UP001472677">
    <property type="component" value="Unassembled WGS sequence"/>
</dbReference>
<sequence length="92" mass="10629">MQFRGQATHAPQVTSQETYDEFDKHRENSWKDINDEFLKLTEMPVAVPNRSLTRNLARAMEVLYREGDDHTHVGKATKASYYARNSLSNILS</sequence>
<proteinExistence type="predicted"/>
<dbReference type="SUPFAM" id="SSF48576">
    <property type="entry name" value="Terpenoid synthases"/>
    <property type="match status" value="1"/>
</dbReference>
<reference evidence="2 3" key="1">
    <citation type="journal article" date="2024" name="G3 (Bethesda)">
        <title>Genome assembly of Hibiscus sabdariffa L. provides insights into metabolisms of medicinal natural products.</title>
        <authorList>
            <person name="Kim T."/>
        </authorList>
    </citation>
    <scope>NUCLEOTIDE SEQUENCE [LARGE SCALE GENOMIC DNA]</scope>
    <source>
        <strain evidence="2">TK-2024</strain>
        <tissue evidence="2">Old leaves</tissue>
    </source>
</reference>
<keyword evidence="3" id="KW-1185">Reference proteome</keyword>
<dbReference type="InterPro" id="IPR008949">
    <property type="entry name" value="Isoprenoid_synthase_dom_sf"/>
</dbReference>
<organism evidence="2 3">
    <name type="scientific">Hibiscus sabdariffa</name>
    <name type="common">roselle</name>
    <dbReference type="NCBI Taxonomy" id="183260"/>
    <lineage>
        <taxon>Eukaryota</taxon>
        <taxon>Viridiplantae</taxon>
        <taxon>Streptophyta</taxon>
        <taxon>Embryophyta</taxon>
        <taxon>Tracheophyta</taxon>
        <taxon>Spermatophyta</taxon>
        <taxon>Magnoliopsida</taxon>
        <taxon>eudicotyledons</taxon>
        <taxon>Gunneridae</taxon>
        <taxon>Pentapetalae</taxon>
        <taxon>rosids</taxon>
        <taxon>malvids</taxon>
        <taxon>Malvales</taxon>
        <taxon>Malvaceae</taxon>
        <taxon>Malvoideae</taxon>
        <taxon>Hibiscus</taxon>
    </lineage>
</organism>
<gene>
    <name evidence="2" type="ORF">V6N12_054520</name>
</gene>
<comment type="caution">
    <text evidence="2">The sequence shown here is derived from an EMBL/GenBank/DDBJ whole genome shotgun (WGS) entry which is preliminary data.</text>
</comment>
<protein>
    <submittedName>
        <fullName evidence="2">Uncharacterized protein</fullName>
    </submittedName>
</protein>
<dbReference type="EMBL" id="JBBPBM010000038">
    <property type="protein sequence ID" value="KAK8527301.1"/>
    <property type="molecule type" value="Genomic_DNA"/>
</dbReference>
<evidence type="ECO:0000313" key="2">
    <source>
        <dbReference type="EMBL" id="KAK8527301.1"/>
    </source>
</evidence>
<accession>A0ABR2D0P2</accession>